<dbReference type="EMBL" id="MDEO01000029">
    <property type="protein sequence ID" value="OCX20618.1"/>
    <property type="molecule type" value="Genomic_DNA"/>
</dbReference>
<feature type="domain" description="ATPase BadF/BadG/BcrA/BcrD type" evidence="1">
    <location>
        <begin position="7"/>
        <end position="276"/>
    </location>
</feature>
<accession>A0A1C2E0W7</accession>
<name>A0A1C2E0W7_9HYPH</name>
<dbReference type="InterPro" id="IPR002731">
    <property type="entry name" value="ATPase_BadF"/>
</dbReference>
<dbReference type="CDD" id="cd24007">
    <property type="entry name" value="ASKHA_NBD_eukNAGK-like"/>
    <property type="match status" value="1"/>
</dbReference>
<dbReference type="Pfam" id="PF01869">
    <property type="entry name" value="BcrAD_BadFG"/>
    <property type="match status" value="1"/>
</dbReference>
<evidence type="ECO:0000313" key="3">
    <source>
        <dbReference type="Proteomes" id="UP000094412"/>
    </source>
</evidence>
<dbReference type="GO" id="GO:0016301">
    <property type="term" value="F:kinase activity"/>
    <property type="evidence" value="ECO:0007669"/>
    <property type="project" value="UniProtKB-KW"/>
</dbReference>
<dbReference type="Gene3D" id="3.30.420.40">
    <property type="match status" value="2"/>
</dbReference>
<proteinExistence type="predicted"/>
<dbReference type="PANTHER" id="PTHR43190">
    <property type="entry name" value="N-ACETYL-D-GLUCOSAMINE KINASE"/>
    <property type="match status" value="1"/>
</dbReference>
<dbReference type="InterPro" id="IPR052519">
    <property type="entry name" value="Euk-type_GlcNAc_Kinase"/>
</dbReference>
<sequence>MKRDLILGIDGGGSKILVALADRSGRLLRLSRGGGVNPMDNPGWRQELDAQLAPFVGDPRIGAVAAALPAYSEVKRLSEMQRDAISCAFGDVPQRILNDVEAAHLGAFAGGAGILLLSGTGSMAWARDATGVSFRVGGWGDAIGDEGSGYWIGRAALNLVSQSIDGRARPTALADMMFEHLQIDRSDPMNALGGWVTGLANPRSGIAALSTLVDRAAGDGDAGALDLIERAADELAKHFAAISATAGHNGSALGWTYAGGTFASRRLLDALCARIDRPLTAPKLPPIGGALLAAAQLLGWLIDDSWIGQLAAVANSATEQTGEAGLNNKERREHA</sequence>
<keyword evidence="2" id="KW-0418">Kinase</keyword>
<dbReference type="Proteomes" id="UP000094412">
    <property type="component" value="Unassembled WGS sequence"/>
</dbReference>
<organism evidence="2 3">
    <name type="scientific">Mesorhizobium hungaricum</name>
    <dbReference type="NCBI Taxonomy" id="1566387"/>
    <lineage>
        <taxon>Bacteria</taxon>
        <taxon>Pseudomonadati</taxon>
        <taxon>Pseudomonadota</taxon>
        <taxon>Alphaproteobacteria</taxon>
        <taxon>Hyphomicrobiales</taxon>
        <taxon>Phyllobacteriaceae</taxon>
        <taxon>Mesorhizobium</taxon>
    </lineage>
</organism>
<gene>
    <name evidence="2" type="ORF">QV13_07985</name>
</gene>
<dbReference type="AlphaFoldDB" id="A0A1C2E0W7"/>
<evidence type="ECO:0000313" key="2">
    <source>
        <dbReference type="EMBL" id="OCX20618.1"/>
    </source>
</evidence>
<dbReference type="STRING" id="1566387.QV13_07985"/>
<protein>
    <submittedName>
        <fullName evidence="2">N-acetylglucosamine kinase</fullName>
    </submittedName>
</protein>
<dbReference type="InterPro" id="IPR043129">
    <property type="entry name" value="ATPase_NBD"/>
</dbReference>
<keyword evidence="2" id="KW-0808">Transferase</keyword>
<comment type="caution">
    <text evidence="2">The sequence shown here is derived from an EMBL/GenBank/DDBJ whole genome shotgun (WGS) entry which is preliminary data.</text>
</comment>
<dbReference type="RefSeq" id="WP_065997457.1">
    <property type="nucleotide sequence ID" value="NZ_MDEO01000029.1"/>
</dbReference>
<evidence type="ECO:0000259" key="1">
    <source>
        <dbReference type="Pfam" id="PF01869"/>
    </source>
</evidence>
<reference evidence="2 3" key="1">
    <citation type="submission" date="2016-08" db="EMBL/GenBank/DDBJ databases">
        <title>Whole genome sequence of Mesorhizobium sp. strain UASWS1009 isolated from industrial sewage.</title>
        <authorList>
            <person name="Crovadore J."/>
            <person name="Calmin G."/>
            <person name="Chablais R."/>
            <person name="Cochard B."/>
            <person name="Lefort F."/>
        </authorList>
    </citation>
    <scope>NUCLEOTIDE SEQUENCE [LARGE SCALE GENOMIC DNA]</scope>
    <source>
        <strain evidence="2 3">UASWS1009</strain>
    </source>
</reference>
<dbReference type="SUPFAM" id="SSF53067">
    <property type="entry name" value="Actin-like ATPase domain"/>
    <property type="match status" value="2"/>
</dbReference>
<keyword evidence="3" id="KW-1185">Reference proteome</keyword>
<dbReference type="PANTHER" id="PTHR43190:SF3">
    <property type="entry name" value="N-ACETYL-D-GLUCOSAMINE KINASE"/>
    <property type="match status" value="1"/>
</dbReference>
<dbReference type="OrthoDB" id="63487at2"/>